<accession>A0ACC2ZZT4</accession>
<evidence type="ECO:0000313" key="2">
    <source>
        <dbReference type="Proteomes" id="UP001172386"/>
    </source>
</evidence>
<gene>
    <name evidence="1" type="ORF">H2198_007494</name>
</gene>
<keyword evidence="2" id="KW-1185">Reference proteome</keyword>
<comment type="caution">
    <text evidence="1">The sequence shown here is derived from an EMBL/GenBank/DDBJ whole genome shotgun (WGS) entry which is preliminary data.</text>
</comment>
<name>A0ACC2ZZT4_9EURO</name>
<dbReference type="EMBL" id="JAPDRQ010000159">
    <property type="protein sequence ID" value="KAJ9653305.1"/>
    <property type="molecule type" value="Genomic_DNA"/>
</dbReference>
<organism evidence="1 2">
    <name type="scientific">Neophaeococcomyces mojaviensis</name>
    <dbReference type="NCBI Taxonomy" id="3383035"/>
    <lineage>
        <taxon>Eukaryota</taxon>
        <taxon>Fungi</taxon>
        <taxon>Dikarya</taxon>
        <taxon>Ascomycota</taxon>
        <taxon>Pezizomycotina</taxon>
        <taxon>Eurotiomycetes</taxon>
        <taxon>Chaetothyriomycetidae</taxon>
        <taxon>Chaetothyriales</taxon>
        <taxon>Chaetothyriales incertae sedis</taxon>
        <taxon>Neophaeococcomyces</taxon>
    </lineage>
</organism>
<protein>
    <submittedName>
        <fullName evidence="1">Uncharacterized protein</fullName>
    </submittedName>
</protein>
<dbReference type="Proteomes" id="UP001172386">
    <property type="component" value="Unassembled WGS sequence"/>
</dbReference>
<reference evidence="1" key="1">
    <citation type="submission" date="2022-10" db="EMBL/GenBank/DDBJ databases">
        <title>Culturing micro-colonial fungi from biological soil crusts in the Mojave desert and describing Neophaeococcomyces mojavensis, and introducing the new genera and species Taxawa tesnikishii.</title>
        <authorList>
            <person name="Kurbessoian T."/>
            <person name="Stajich J.E."/>
        </authorList>
    </citation>
    <scope>NUCLEOTIDE SEQUENCE</scope>
    <source>
        <strain evidence="1">JES_112</strain>
    </source>
</reference>
<evidence type="ECO:0000313" key="1">
    <source>
        <dbReference type="EMBL" id="KAJ9653305.1"/>
    </source>
</evidence>
<sequence length="964" mass="105695">MAFSNALNGRMEELRFPNVNMRPSENDGVFSATISNKRDSNPFYPTVGPSAPDVRGSLQRRFTTDSSKLSLGRSSFSQHYSSLNSSSQSEQKQIFEDIQIARRKAQEQLALLDEKERKLQMSGANQDMDRFASGFNRMSLNGPVSEPTTPPDYSEDVFSNRFSRSSRVSMSNITSPPGLSKRTSQASSKIVSPPGTRVSTTGLYSTHRQSTKSMPGSRRGSDEEEDYLDSLPTNRSAAALNRFSMPVNGSRHSQTTNIRRNAAAAMNDPAMIYDDDAIHSTYSALTGGIEEPFPTLSRDGTRLSANFAAAEIASSTVPEDSDYIYESRPRPGHASMPHTDSSMYRPVLSGLGSPPESNIDLSHKIQRHSAGVTYDDSSSGPQNTSIRPTVLQTSFSSNDVPTVKKAFGVDNLNSAPHTSHGDSQFHAHNVSLGRIPLGAIPNRQSREVGTMNFANGVSKTSEEKSFNNFNQPSGLQASAAPFGPAFTSTDLTSPGLTSPIDTFSNQPMYQFNMSNYNVNNMNSPPNGNSQQAFAGLAATQNYSRQDARNAKRGGQELARLDNVPLESCQGHLFAMSKDQHGCRYMQRKLEDAAPGHVEAIFTETCPHIIELMTDPFGNYLCQKLFEHCTEEQRTALIKTAAPALPGIALNQHGTRALQKMIEHLHTEEQVATIISALSHKVVDLVQDLNGNHVIQKCLQVLGAERCQFIYSSVGAACVIVGTHRHGCCVLQRCIDHAQGYQRGDLVAQITKCAFDLVQDAYGNYVVQYILDLDEINYTRPLCQSFRGKVAALSKQKFSSNVIEKCLRVADLDTKSELIEEMLAGNELERMLRDSFANYVVQTALDYGDVRIKQRMVDAITPILPSIKQTPHGRRIASKIQTMKIAPPTTVADNTFSGGRSANRRQIQINGGGFVYGGRGYPTQQYPTEEYGTGQANTMHPMGFPPAQAGFNHNYSLGNGMGNYI</sequence>
<proteinExistence type="predicted"/>